<evidence type="ECO:0000256" key="1">
    <source>
        <dbReference type="SAM" id="SignalP"/>
    </source>
</evidence>
<dbReference type="PANTHER" id="PTHR12143">
    <property type="entry name" value="PEPTIDE N-GLYCANASE PNGASE -RELATED"/>
    <property type="match status" value="1"/>
</dbReference>
<accession>A0ABV2JSJ5</accession>
<dbReference type="InterPro" id="IPR041371">
    <property type="entry name" value="GH92_N"/>
</dbReference>
<reference evidence="4 5" key="1">
    <citation type="submission" date="2024-06" db="EMBL/GenBank/DDBJ databases">
        <title>Sorghum-associated microbial communities from plants grown in Nebraska, USA.</title>
        <authorList>
            <person name="Schachtman D."/>
        </authorList>
    </citation>
    <scope>NUCLEOTIDE SEQUENCE [LARGE SCALE GENOMIC DNA]</scope>
    <source>
        <strain evidence="4 5">1073</strain>
    </source>
</reference>
<feature type="domain" description="Glycosyl hydrolase family 92" evidence="2">
    <location>
        <begin position="305"/>
        <end position="782"/>
    </location>
</feature>
<dbReference type="InterPro" id="IPR008928">
    <property type="entry name" value="6-hairpin_glycosidase_sf"/>
</dbReference>
<gene>
    <name evidence="4" type="ORF">ABIC75_000465</name>
</gene>
<name>A0ABV2JSJ5_9GAMM</name>
<feature type="signal peptide" evidence="1">
    <location>
        <begin position="1"/>
        <end position="33"/>
    </location>
</feature>
<evidence type="ECO:0000259" key="3">
    <source>
        <dbReference type="Pfam" id="PF17678"/>
    </source>
</evidence>
<sequence length="805" mass="85715">MGQGLSARQGLRRAWIAALACGVSMTAAMPLLAQGANSPASEVNPLIGSRHGGNTYPGAVLPFGMLQWSPENTRGKHTRTASPSGYLYDSARIRGFALTHISGAGCAGASGDVPFMPVTMAVKGSPSADLTDGTYASDFSHDNEQATAGAYRVRLANGVQVDLAAATRSGVGRFTFPAGQPANLLIRASDSEVGSSDANVTIDRAAHTVSGSVTSGNFCGYLAKADQRSYYTLYFVAQFDQAFNATGAWHDGEVQSGKTSAQGGTGYDAKGFPTAGKGSGVWVGFDPAKGPVQVRVGISYVSLDNAKANLAAEIPAQAGLEQVQAKAHDAWNEALGKVAVTGGTADERTTFYTALYHSLLHPNVFSDVNGEYRGFDQQVHRVDGKQRVQYANFSGWDIYRSQLQLLTWLYPDVGSDIAQSLFNQAKQNNGEWDRWTHNNGGTHVMSGDPAVPSLAAIDAFGGHDFDLHGAYASLVKAATEVTKNDLSDDGCNVECVGQRPSLDQWLKLHYIATQSHAWGGAAETLEDVTADFALAQLAARVGDSKGEHEFLTRAGYWRNLFNPKAAPDGGYIQNRNADGSWPAFKPDADDGFVEGSAAVYLWMVPFDVRGLFEQMGGIAKASARLDKFFHDDKGQWALTEAGPMHAELNNEPSVGTPWLYAFVGQPSKTQEAVRIVVNTLWKNTPEGIPGNDDLGEMSSWYVWSALGMYPAIPGRGELILGSPLFTHAVIHRTQGDVVIAAPSASTKTPFVQGLTVNGKSHDSPWLPASFAEHGGQLEFTLGAQANKSWGSDIAKAPPSFPPPKS</sequence>
<dbReference type="InterPro" id="IPR014718">
    <property type="entry name" value="GH-type_carb-bd"/>
</dbReference>
<dbReference type="InterPro" id="IPR050883">
    <property type="entry name" value="PNGase"/>
</dbReference>
<dbReference type="Pfam" id="PF07971">
    <property type="entry name" value="Glyco_hydro_92"/>
    <property type="match status" value="1"/>
</dbReference>
<evidence type="ECO:0000259" key="2">
    <source>
        <dbReference type="Pfam" id="PF07971"/>
    </source>
</evidence>
<dbReference type="NCBIfam" id="TIGR01180">
    <property type="entry name" value="aman2_put"/>
    <property type="match status" value="1"/>
</dbReference>
<dbReference type="Gene3D" id="3.30.2080.10">
    <property type="entry name" value="GH92 mannosidase domain"/>
    <property type="match status" value="1"/>
</dbReference>
<comment type="caution">
    <text evidence="4">The sequence shown here is derived from an EMBL/GenBank/DDBJ whole genome shotgun (WGS) entry which is preliminary data.</text>
</comment>
<protein>
    <submittedName>
        <fullName evidence="4">Alpha-1,2-mannosidase</fullName>
    </submittedName>
</protein>
<dbReference type="Gene3D" id="1.20.1050.60">
    <property type="entry name" value="alpha-1,2-mannosidase"/>
    <property type="match status" value="1"/>
</dbReference>
<evidence type="ECO:0000313" key="4">
    <source>
        <dbReference type="EMBL" id="MET3650763.1"/>
    </source>
</evidence>
<dbReference type="InterPro" id="IPR012939">
    <property type="entry name" value="Glyco_hydro_92"/>
</dbReference>
<organism evidence="4 5">
    <name type="scientific">Dyella japonica</name>
    <dbReference type="NCBI Taxonomy" id="231455"/>
    <lineage>
        <taxon>Bacteria</taxon>
        <taxon>Pseudomonadati</taxon>
        <taxon>Pseudomonadota</taxon>
        <taxon>Gammaproteobacteria</taxon>
        <taxon>Lysobacterales</taxon>
        <taxon>Rhodanobacteraceae</taxon>
        <taxon>Dyella</taxon>
    </lineage>
</organism>
<dbReference type="SUPFAM" id="SSF48208">
    <property type="entry name" value="Six-hairpin glycosidases"/>
    <property type="match status" value="1"/>
</dbReference>
<dbReference type="PANTHER" id="PTHR12143:SF39">
    <property type="entry name" value="SECRETED PROTEIN"/>
    <property type="match status" value="1"/>
</dbReference>
<proteinExistence type="predicted"/>
<dbReference type="RefSeq" id="WP_354012246.1">
    <property type="nucleotide sequence ID" value="NZ_JBEPMU010000001.1"/>
</dbReference>
<keyword evidence="5" id="KW-1185">Reference proteome</keyword>
<feature type="chain" id="PRO_5045924778" evidence="1">
    <location>
        <begin position="34"/>
        <end position="805"/>
    </location>
</feature>
<evidence type="ECO:0000313" key="5">
    <source>
        <dbReference type="Proteomes" id="UP001549184"/>
    </source>
</evidence>
<dbReference type="Proteomes" id="UP001549184">
    <property type="component" value="Unassembled WGS sequence"/>
</dbReference>
<dbReference type="Gene3D" id="1.20.1610.10">
    <property type="entry name" value="alpha-1,2-mannosidases domains"/>
    <property type="match status" value="1"/>
</dbReference>
<keyword evidence="1" id="KW-0732">Signal</keyword>
<feature type="domain" description="Glycosyl hydrolase family 92 N-terminal" evidence="3">
    <location>
        <begin position="43"/>
        <end position="299"/>
    </location>
</feature>
<dbReference type="EMBL" id="JBEPMU010000001">
    <property type="protein sequence ID" value="MET3650763.1"/>
    <property type="molecule type" value="Genomic_DNA"/>
</dbReference>
<dbReference type="Gene3D" id="2.70.98.10">
    <property type="match status" value="1"/>
</dbReference>
<dbReference type="InterPro" id="IPR005887">
    <property type="entry name" value="GH92_a_mannosidase_put"/>
</dbReference>
<dbReference type="Pfam" id="PF17678">
    <property type="entry name" value="Glyco_hydro_92N"/>
    <property type="match status" value="1"/>
</dbReference>